<organism evidence="1 2">
    <name type="scientific">Maribacter litopenaei</name>
    <dbReference type="NCBI Taxonomy" id="2976127"/>
    <lineage>
        <taxon>Bacteria</taxon>
        <taxon>Pseudomonadati</taxon>
        <taxon>Bacteroidota</taxon>
        <taxon>Flavobacteriia</taxon>
        <taxon>Flavobacteriales</taxon>
        <taxon>Flavobacteriaceae</taxon>
        <taxon>Maribacter</taxon>
    </lineage>
</organism>
<sequence>MKKLVMVLVLSVGLYGTAQTKSELQKHYEQFYNQMRLQGDVDGVINALTHLNVLSPSKERMDTLAYIYANDNQHLQALNTIGIEKVDNDSDLAVQVKAISLKALNQPKRALEQFEVLYQRNPNPYLAYELADLKIIVGDNAGASTNIEYGIANAKDDMRYAFYERQQPYEVPLKAAFLHLKGLVQYNNDKENIDAAIAIIDEALAIDPNFNLASLSKQALTSGKEAPATEPKQ</sequence>
<dbReference type="InterPro" id="IPR011990">
    <property type="entry name" value="TPR-like_helical_dom_sf"/>
</dbReference>
<keyword evidence="2" id="KW-1185">Reference proteome</keyword>
<proteinExistence type="predicted"/>
<dbReference type="RefSeq" id="WP_260573112.1">
    <property type="nucleotide sequence ID" value="NZ_CP104205.1"/>
</dbReference>
<dbReference type="SUPFAM" id="SSF48452">
    <property type="entry name" value="TPR-like"/>
    <property type="match status" value="1"/>
</dbReference>
<reference evidence="1" key="1">
    <citation type="submission" date="2022-09" db="EMBL/GenBank/DDBJ databases">
        <title>Maribacter litopenaei sp. nov., isolated from the intestinal tract of the Pacific White Shrimp, Litopenaeus vannamei.</title>
        <authorList>
            <person name="Kim S.Y."/>
            <person name="Hwang C.Y."/>
        </authorList>
    </citation>
    <scope>NUCLEOTIDE SEQUENCE</scope>
    <source>
        <strain evidence="1">HL-LV01</strain>
    </source>
</reference>
<evidence type="ECO:0000313" key="1">
    <source>
        <dbReference type="EMBL" id="UWX55252.1"/>
    </source>
</evidence>
<accession>A0ABY5Y8A8</accession>
<name>A0ABY5Y8A8_9FLAO</name>
<evidence type="ECO:0000313" key="2">
    <source>
        <dbReference type="Proteomes" id="UP001059209"/>
    </source>
</evidence>
<protein>
    <recommendedName>
        <fullName evidence="3">Tetratricopeptide repeat protein</fullName>
    </recommendedName>
</protein>
<gene>
    <name evidence="1" type="ORF">NYZ99_01125</name>
</gene>
<dbReference type="EMBL" id="CP104205">
    <property type="protein sequence ID" value="UWX55252.1"/>
    <property type="molecule type" value="Genomic_DNA"/>
</dbReference>
<evidence type="ECO:0008006" key="3">
    <source>
        <dbReference type="Google" id="ProtNLM"/>
    </source>
</evidence>
<dbReference type="Proteomes" id="UP001059209">
    <property type="component" value="Chromosome"/>
</dbReference>